<comment type="caution">
    <text evidence="2">The sequence shown here is derived from an EMBL/GenBank/DDBJ whole genome shotgun (WGS) entry which is preliminary data.</text>
</comment>
<feature type="signal peptide" evidence="1">
    <location>
        <begin position="1"/>
        <end position="19"/>
    </location>
</feature>
<sequence length="102" mass="11345">MQFPATLLIIVALANFAFADVHVKGLCVDVKEDYNLYSVNATQSACDEYKKRNTGTEKWDTCPDCLMIETEPPHCESLGSHMGEKEFQEYCKAAGASKAMMN</sequence>
<name>A0A9N9LJ76_9HELO</name>
<dbReference type="OrthoDB" id="3489571at2759"/>
<protein>
    <submittedName>
        <fullName evidence="2">Uncharacterized protein</fullName>
    </submittedName>
</protein>
<dbReference type="Proteomes" id="UP000701801">
    <property type="component" value="Unassembled WGS sequence"/>
</dbReference>
<gene>
    <name evidence="2" type="ORF">HYALB_00010440</name>
</gene>
<proteinExistence type="predicted"/>
<dbReference type="AlphaFoldDB" id="A0A9N9LJ76"/>
<dbReference type="EMBL" id="CAJVRM010000082">
    <property type="protein sequence ID" value="CAG8973857.1"/>
    <property type="molecule type" value="Genomic_DNA"/>
</dbReference>
<reference evidence="2" key="1">
    <citation type="submission" date="2021-07" db="EMBL/GenBank/DDBJ databases">
        <authorList>
            <person name="Durling M."/>
        </authorList>
    </citation>
    <scope>NUCLEOTIDE SEQUENCE</scope>
</reference>
<evidence type="ECO:0000313" key="3">
    <source>
        <dbReference type="Proteomes" id="UP000701801"/>
    </source>
</evidence>
<accession>A0A9N9LJ76</accession>
<keyword evidence="1" id="KW-0732">Signal</keyword>
<evidence type="ECO:0000313" key="2">
    <source>
        <dbReference type="EMBL" id="CAG8973857.1"/>
    </source>
</evidence>
<feature type="chain" id="PRO_5040404342" evidence="1">
    <location>
        <begin position="20"/>
        <end position="102"/>
    </location>
</feature>
<keyword evidence="3" id="KW-1185">Reference proteome</keyword>
<organism evidence="2 3">
    <name type="scientific">Hymenoscyphus albidus</name>
    <dbReference type="NCBI Taxonomy" id="595503"/>
    <lineage>
        <taxon>Eukaryota</taxon>
        <taxon>Fungi</taxon>
        <taxon>Dikarya</taxon>
        <taxon>Ascomycota</taxon>
        <taxon>Pezizomycotina</taxon>
        <taxon>Leotiomycetes</taxon>
        <taxon>Helotiales</taxon>
        <taxon>Helotiaceae</taxon>
        <taxon>Hymenoscyphus</taxon>
    </lineage>
</organism>
<evidence type="ECO:0000256" key="1">
    <source>
        <dbReference type="SAM" id="SignalP"/>
    </source>
</evidence>